<proteinExistence type="predicted"/>
<accession>A0A401ZQ55</accession>
<keyword evidence="2" id="KW-1185">Reference proteome</keyword>
<dbReference type="RefSeq" id="WP_126601487.1">
    <property type="nucleotide sequence ID" value="NZ_BIFQ01000002.1"/>
</dbReference>
<name>A0A401ZQ55_9CHLR</name>
<reference evidence="2" key="1">
    <citation type="submission" date="2018-12" db="EMBL/GenBank/DDBJ databases">
        <title>Tengunoibacter tsumagoiensis gen. nov., sp. nov., Dictyobacter kobayashii sp. nov., D. alpinus sp. nov., and D. joshuensis sp. nov. and description of Dictyobacteraceae fam. nov. within the order Ktedonobacterales isolated from Tengu-no-mugimeshi.</title>
        <authorList>
            <person name="Wang C.M."/>
            <person name="Zheng Y."/>
            <person name="Sakai Y."/>
            <person name="Toyoda A."/>
            <person name="Minakuchi Y."/>
            <person name="Abe K."/>
            <person name="Yokota A."/>
            <person name="Yabe S."/>
        </authorList>
    </citation>
    <scope>NUCLEOTIDE SEQUENCE [LARGE SCALE GENOMIC DNA]</scope>
    <source>
        <strain evidence="2">S-27</strain>
    </source>
</reference>
<evidence type="ECO:0000313" key="2">
    <source>
        <dbReference type="Proteomes" id="UP000287224"/>
    </source>
</evidence>
<protein>
    <submittedName>
        <fullName evidence="1">Haloacid dehalogenase</fullName>
    </submittedName>
</protein>
<dbReference type="SUPFAM" id="SSF56784">
    <property type="entry name" value="HAD-like"/>
    <property type="match status" value="1"/>
</dbReference>
<comment type="caution">
    <text evidence="1">The sequence shown here is derived from an EMBL/GenBank/DDBJ whole genome shotgun (WGS) entry which is preliminary data.</text>
</comment>
<gene>
    <name evidence="1" type="ORF">KDAU_63670</name>
</gene>
<dbReference type="Gene3D" id="3.40.50.1000">
    <property type="entry name" value="HAD superfamily/HAD-like"/>
    <property type="match status" value="1"/>
</dbReference>
<dbReference type="AlphaFoldDB" id="A0A401ZQ55"/>
<dbReference type="Pfam" id="PF12710">
    <property type="entry name" value="HAD"/>
    <property type="match status" value="1"/>
</dbReference>
<evidence type="ECO:0000313" key="1">
    <source>
        <dbReference type="EMBL" id="GCE09038.1"/>
    </source>
</evidence>
<sequence length="324" mass="37488">MTDHFYDIDTAEQEDTLASWHDGSTKRAICNFVRRVSSQDSPDYIPPDERIAAFDNDGTLWCEKPSYVQEIFIIKYFHEQVALHPELRDVQPFKAFVENDRAYFQALSIQEVDNLILQAVSDVPQDEYVQKVRAFFQESLHPHYQRPFTEMAYAPMLELMTYLRQHEFQIYLVTGGETDFVRQIAETMYGVPRSHVIGSSVRIKLETHHDRPLLVRQKSMVEPLNEGPGKVVNIHVHIGQPPILSVGNSNGDLDMLLYTEHQARPHLPLLIQHDDEEREFAYDHGAEKALQAATLYDWNIISMKRDFKHIFSTAPAEAAYNTTR</sequence>
<dbReference type="InterPro" id="IPR023214">
    <property type="entry name" value="HAD_sf"/>
</dbReference>
<dbReference type="EMBL" id="BIFQ01000002">
    <property type="protein sequence ID" value="GCE09038.1"/>
    <property type="molecule type" value="Genomic_DNA"/>
</dbReference>
<dbReference type="InterPro" id="IPR036412">
    <property type="entry name" value="HAD-like_sf"/>
</dbReference>
<dbReference type="OrthoDB" id="9799365at2"/>
<dbReference type="Proteomes" id="UP000287224">
    <property type="component" value="Unassembled WGS sequence"/>
</dbReference>
<organism evidence="1 2">
    <name type="scientific">Dictyobacter aurantiacus</name>
    <dbReference type="NCBI Taxonomy" id="1936993"/>
    <lineage>
        <taxon>Bacteria</taxon>
        <taxon>Bacillati</taxon>
        <taxon>Chloroflexota</taxon>
        <taxon>Ktedonobacteria</taxon>
        <taxon>Ktedonobacterales</taxon>
        <taxon>Dictyobacteraceae</taxon>
        <taxon>Dictyobacter</taxon>
    </lineage>
</organism>
<dbReference type="CDD" id="cd01427">
    <property type="entry name" value="HAD_like"/>
    <property type="match status" value="1"/>
</dbReference>